<gene>
    <name evidence="1" type="ORF">E2B99_12105</name>
</gene>
<sequence>MALVLLFFKSIAYPRFGLFNLFNHKNKDIENEEPNPYLTKELTWDDEKITEIRFNGTQRIMRYKDIIRVSSIFDSFDLPVPKWTIQDDNLEDLTTINFYNDLQPNLTDLVIDMLSKKLKGYDNEEVHQMILEAMGATMGLFHLWQRDDLNQVLKLIREANKPRMEAEIEKIIREAEQEKANKWWRKWFN</sequence>
<dbReference type="OrthoDB" id="6702529at2"/>
<comment type="caution">
    <text evidence="1">The sequence shown here is derived from an EMBL/GenBank/DDBJ whole genome shotgun (WGS) entry which is preliminary data.</text>
</comment>
<keyword evidence="2" id="KW-1185">Reference proteome</keyword>
<dbReference type="EMBL" id="SNTY01000067">
    <property type="protein sequence ID" value="TEU24275.1"/>
    <property type="molecule type" value="Genomic_DNA"/>
</dbReference>
<reference evidence="1 2" key="1">
    <citation type="submission" date="2019-03" db="EMBL/GenBank/DDBJ databases">
        <title>Alkanindiges illinoisensis: a potential pathogenic isolated from ascites of a gastric cancer patient with abdominal metastasis.</title>
        <authorList>
            <person name="Hu X."/>
            <person name="Yang B."/>
            <person name="Yan X."/>
            <person name="Lin L."/>
            <person name="Zhao H."/>
            <person name="Zhou F."/>
            <person name="Su B."/>
            <person name="Chen J."/>
            <person name="Rui Y."/>
            <person name="Wang Q."/>
            <person name="Zheng L."/>
        </authorList>
    </citation>
    <scope>NUCLEOTIDE SEQUENCE [LARGE SCALE GENOMIC DNA]</scope>
    <source>
        <strain evidence="1 2">NFYY 23406</strain>
    </source>
</reference>
<organism evidence="1 2">
    <name type="scientific">Alkanindiges illinoisensis</name>
    <dbReference type="NCBI Taxonomy" id="197183"/>
    <lineage>
        <taxon>Bacteria</taxon>
        <taxon>Pseudomonadati</taxon>
        <taxon>Pseudomonadota</taxon>
        <taxon>Gammaproteobacteria</taxon>
        <taxon>Moraxellales</taxon>
        <taxon>Moraxellaceae</taxon>
        <taxon>Alkanindiges</taxon>
    </lineage>
</organism>
<dbReference type="AlphaFoldDB" id="A0A4Y7X9P3"/>
<protein>
    <submittedName>
        <fullName evidence="1">Uncharacterized protein</fullName>
    </submittedName>
</protein>
<proteinExistence type="predicted"/>
<dbReference type="RefSeq" id="WP_134245252.1">
    <property type="nucleotide sequence ID" value="NZ_SNTY01000067.1"/>
</dbReference>
<evidence type="ECO:0000313" key="1">
    <source>
        <dbReference type="EMBL" id="TEU24275.1"/>
    </source>
</evidence>
<dbReference type="Proteomes" id="UP000297834">
    <property type="component" value="Unassembled WGS sequence"/>
</dbReference>
<evidence type="ECO:0000313" key="2">
    <source>
        <dbReference type="Proteomes" id="UP000297834"/>
    </source>
</evidence>
<name>A0A4Y7X9P3_9GAMM</name>
<accession>A0A4Y7X9P3</accession>